<reference evidence="1" key="1">
    <citation type="submission" date="2020-08" db="EMBL/GenBank/DDBJ databases">
        <title>Multicomponent nature underlies the extraordinary mechanical properties of spider dragline silk.</title>
        <authorList>
            <person name="Kono N."/>
            <person name="Nakamura H."/>
            <person name="Mori M."/>
            <person name="Yoshida Y."/>
            <person name="Ohtoshi R."/>
            <person name="Malay A.D."/>
            <person name="Moran D.A.P."/>
            <person name="Tomita M."/>
            <person name="Numata K."/>
            <person name="Arakawa K."/>
        </authorList>
    </citation>
    <scope>NUCLEOTIDE SEQUENCE</scope>
</reference>
<dbReference type="Proteomes" id="UP000887013">
    <property type="component" value="Unassembled WGS sequence"/>
</dbReference>
<gene>
    <name evidence="1" type="ORF">NPIL_72161</name>
</gene>
<accession>A0A8X6NIU9</accession>
<organism evidence="1 2">
    <name type="scientific">Nephila pilipes</name>
    <name type="common">Giant wood spider</name>
    <name type="synonym">Nephila maculata</name>
    <dbReference type="NCBI Taxonomy" id="299642"/>
    <lineage>
        <taxon>Eukaryota</taxon>
        <taxon>Metazoa</taxon>
        <taxon>Ecdysozoa</taxon>
        <taxon>Arthropoda</taxon>
        <taxon>Chelicerata</taxon>
        <taxon>Arachnida</taxon>
        <taxon>Araneae</taxon>
        <taxon>Araneomorphae</taxon>
        <taxon>Entelegynae</taxon>
        <taxon>Araneoidea</taxon>
        <taxon>Nephilidae</taxon>
        <taxon>Nephila</taxon>
    </lineage>
</organism>
<comment type="caution">
    <text evidence="1">The sequence shown here is derived from an EMBL/GenBank/DDBJ whole genome shotgun (WGS) entry which is preliminary data.</text>
</comment>
<sequence length="95" mass="11174">MYRGAPIEQRQQQKTSSALAWAFHEVEVIVYLFLRDDYRSNNRVCERAVDDDRNCEINFPPTSSQKKEIESAVKTFMSSCYSYKEKIVLKCAWKP</sequence>
<protein>
    <submittedName>
        <fullName evidence="1">Uncharacterized protein</fullName>
    </submittedName>
</protein>
<evidence type="ECO:0000313" key="1">
    <source>
        <dbReference type="EMBL" id="GFT15198.1"/>
    </source>
</evidence>
<proteinExistence type="predicted"/>
<dbReference type="EMBL" id="BMAW01058244">
    <property type="protein sequence ID" value="GFT15198.1"/>
    <property type="molecule type" value="Genomic_DNA"/>
</dbReference>
<evidence type="ECO:0000313" key="2">
    <source>
        <dbReference type="Proteomes" id="UP000887013"/>
    </source>
</evidence>
<keyword evidence="2" id="KW-1185">Reference proteome</keyword>
<name>A0A8X6NIU9_NEPPI</name>
<dbReference type="AlphaFoldDB" id="A0A8X6NIU9"/>